<dbReference type="Gene3D" id="3.40.190.10">
    <property type="entry name" value="Periplasmic binding protein-like II"/>
    <property type="match status" value="2"/>
</dbReference>
<reference evidence="5 6" key="1">
    <citation type="submission" date="2020-07" db="EMBL/GenBank/DDBJ databases">
        <title>Sequencing the genomes of 1000 actinobacteria strains.</title>
        <authorList>
            <person name="Klenk H.-P."/>
        </authorList>
    </citation>
    <scope>NUCLEOTIDE SEQUENCE [LARGE SCALE GENOMIC DNA]</scope>
    <source>
        <strain evidence="5 6">DSM 15165</strain>
    </source>
</reference>
<organism evidence="5 6">
    <name type="scientific">Leifsonia shinshuensis</name>
    <dbReference type="NCBI Taxonomy" id="150026"/>
    <lineage>
        <taxon>Bacteria</taxon>
        <taxon>Bacillati</taxon>
        <taxon>Actinomycetota</taxon>
        <taxon>Actinomycetes</taxon>
        <taxon>Micrococcales</taxon>
        <taxon>Microbacteriaceae</taxon>
        <taxon>Leifsonia</taxon>
    </lineage>
</organism>
<dbReference type="AlphaFoldDB" id="A0A853D0V5"/>
<evidence type="ECO:0000259" key="3">
    <source>
        <dbReference type="SMART" id="SM00062"/>
    </source>
</evidence>
<evidence type="ECO:0000256" key="1">
    <source>
        <dbReference type="ARBA" id="ARBA00022729"/>
    </source>
</evidence>
<dbReference type="GO" id="GO:0015276">
    <property type="term" value="F:ligand-gated monoatomic ion channel activity"/>
    <property type="evidence" value="ECO:0007669"/>
    <property type="project" value="InterPro"/>
</dbReference>
<keyword evidence="1 2" id="KW-0732">Signal</keyword>
<dbReference type="InterPro" id="IPR001638">
    <property type="entry name" value="Solute-binding_3/MltF_N"/>
</dbReference>
<dbReference type="RefSeq" id="WP_179607746.1">
    <property type="nucleotide sequence ID" value="NZ_BAABEH010000001.1"/>
</dbReference>
<dbReference type="Pfam" id="PF00497">
    <property type="entry name" value="SBP_bac_3"/>
    <property type="match status" value="1"/>
</dbReference>
<name>A0A853D0V5_9MICO</name>
<dbReference type="CDD" id="cd13530">
    <property type="entry name" value="PBP2_peptides_like"/>
    <property type="match status" value="1"/>
</dbReference>
<dbReference type="InterPro" id="IPR001320">
    <property type="entry name" value="Iontro_rcpt_C"/>
</dbReference>
<protein>
    <submittedName>
        <fullName evidence="5">Polar amino acid transport system substrate-binding protein</fullName>
    </submittedName>
</protein>
<dbReference type="PANTHER" id="PTHR35936:SF17">
    <property type="entry name" value="ARGININE-BINDING EXTRACELLULAR PROTEIN ARTP"/>
    <property type="match status" value="1"/>
</dbReference>
<dbReference type="Proteomes" id="UP000578352">
    <property type="component" value="Unassembled WGS sequence"/>
</dbReference>
<comment type="caution">
    <text evidence="5">The sequence shown here is derived from an EMBL/GenBank/DDBJ whole genome shotgun (WGS) entry which is preliminary data.</text>
</comment>
<proteinExistence type="predicted"/>
<feature type="domain" description="Ionotropic glutamate receptor C-terminal" evidence="4">
    <location>
        <begin position="47"/>
        <end position="273"/>
    </location>
</feature>
<dbReference type="SUPFAM" id="SSF53850">
    <property type="entry name" value="Periplasmic binding protein-like II"/>
    <property type="match status" value="1"/>
</dbReference>
<dbReference type="PANTHER" id="PTHR35936">
    <property type="entry name" value="MEMBRANE-BOUND LYTIC MUREIN TRANSGLYCOSYLASE F"/>
    <property type="match status" value="1"/>
</dbReference>
<feature type="domain" description="Solute-binding protein family 3/N-terminal" evidence="3">
    <location>
        <begin position="47"/>
        <end position="274"/>
    </location>
</feature>
<dbReference type="GO" id="GO:0016020">
    <property type="term" value="C:membrane"/>
    <property type="evidence" value="ECO:0007669"/>
    <property type="project" value="InterPro"/>
</dbReference>
<feature type="chain" id="PRO_5032663311" evidence="2">
    <location>
        <begin position="25"/>
        <end position="281"/>
    </location>
</feature>
<evidence type="ECO:0000259" key="4">
    <source>
        <dbReference type="SMART" id="SM00079"/>
    </source>
</evidence>
<accession>A0A853D0V5</accession>
<dbReference type="SMART" id="SM00079">
    <property type="entry name" value="PBPe"/>
    <property type="match status" value="1"/>
</dbReference>
<evidence type="ECO:0000313" key="6">
    <source>
        <dbReference type="Proteomes" id="UP000578352"/>
    </source>
</evidence>
<feature type="signal peptide" evidence="2">
    <location>
        <begin position="1"/>
        <end position="24"/>
    </location>
</feature>
<sequence>MSVASRFSRAIAVAGAVVAITALAACSSPASNAGSSSNGLQTQTAGKLTIATGQPAYSPWVIDDKPQNGQGFESAVAYAVAEKLGFAKKDVVWTRTTFDSAIAPGPKTFDLNIQQFSISADRKKAVDFSSPYYTTSQALVTTKSSPAASVTTVAGLKKIKIGVATATTTLTLLKKEVGGDGIQVFNSNDDAVLALKSGQVDAVATDLPTAFYLADSQVDGGVVSGQFSDTSGGDQFGIVLPKGSPITKQVSAAVDALRSSGELDALTKKWLSTTVNVPVFK</sequence>
<gene>
    <name evidence="5" type="ORF">HNR13_003428</name>
</gene>
<dbReference type="PROSITE" id="PS51257">
    <property type="entry name" value="PROKAR_LIPOPROTEIN"/>
    <property type="match status" value="1"/>
</dbReference>
<evidence type="ECO:0000313" key="5">
    <source>
        <dbReference type="EMBL" id="NYJ25141.1"/>
    </source>
</evidence>
<evidence type="ECO:0000256" key="2">
    <source>
        <dbReference type="SAM" id="SignalP"/>
    </source>
</evidence>
<dbReference type="EMBL" id="JACCFL010000001">
    <property type="protein sequence ID" value="NYJ25141.1"/>
    <property type="molecule type" value="Genomic_DNA"/>
</dbReference>
<dbReference type="SMART" id="SM00062">
    <property type="entry name" value="PBPb"/>
    <property type="match status" value="1"/>
</dbReference>